<comment type="caution">
    <text evidence="2">The sequence shown here is derived from an EMBL/GenBank/DDBJ whole genome shotgun (WGS) entry which is preliminary data.</text>
</comment>
<feature type="transmembrane region" description="Helical" evidence="1">
    <location>
        <begin position="389"/>
        <end position="408"/>
    </location>
</feature>
<evidence type="ECO:0000313" key="2">
    <source>
        <dbReference type="EMBL" id="MCG6504128.1"/>
    </source>
</evidence>
<feature type="transmembrane region" description="Helical" evidence="1">
    <location>
        <begin position="60"/>
        <end position="82"/>
    </location>
</feature>
<feature type="transmembrane region" description="Helical" evidence="1">
    <location>
        <begin position="208"/>
        <end position="230"/>
    </location>
</feature>
<reference evidence="2 3" key="1">
    <citation type="submission" date="2022-02" db="EMBL/GenBank/DDBJ databases">
        <title>Genome sequence data of Kingella unionensis sp. nov. strain CICC 24913 (CCUG 75125).</title>
        <authorList>
            <person name="Xiao M."/>
        </authorList>
    </citation>
    <scope>NUCLEOTIDE SEQUENCE [LARGE SCALE GENOMIC DNA]</scope>
    <source>
        <strain evidence="2 3">CICC 24913</strain>
    </source>
</reference>
<accession>A0ABS9NMX5</accession>
<feature type="transmembrane region" description="Helical" evidence="1">
    <location>
        <begin position="20"/>
        <end position="40"/>
    </location>
</feature>
<evidence type="ECO:0000256" key="1">
    <source>
        <dbReference type="SAM" id="Phobius"/>
    </source>
</evidence>
<feature type="transmembrane region" description="Helical" evidence="1">
    <location>
        <begin position="293"/>
        <end position="312"/>
    </location>
</feature>
<evidence type="ECO:0000313" key="3">
    <source>
        <dbReference type="Proteomes" id="UP001298424"/>
    </source>
</evidence>
<feature type="transmembrane region" description="Helical" evidence="1">
    <location>
        <begin position="344"/>
        <end position="369"/>
    </location>
</feature>
<sequence length="541" mass="59984">MLTYTPPESGRPAGSREYPWMLLLLVFAWLWPGVFSHDLWRPYEPETFAAVEHFLRHGSVAGASTLPPPYVWLAALFVRLLSPWALDAYSAARVASVVFTALGLAGCGMACARMLDRHAARSMLLVLIASAGLTAAGHFLGPVPVLFAGAGLYWWGMAAAQRQVVFSGVLSALALLLLFQTGGALVAAAALLAGVLPHVFAGWRRRHLLWLLYTLAVVLPLLASHFLLLAKNHPAAFDVYLRRQLFGVFGGLDGFQAAFSLPYYLMHLAWFALPAWPLALWTAVKTPAAQRAVFLPALCWLAVFGLLLALMPQHNRDYLVLLLPPLALAASAQLDSLKRGVAAFFNWFGMMTFGLAAVFLWLGFMAMNYGYPARLAARAAYFSPYYTPHIRPLPILFALLFGLMWLVAVRRRRIRGRQAVTNWAAGITLVWALLFTLFLPWLDAAKSYRPVVLQMEQSLDDGVRADFAAGACLLIRRPNSDGYLAWQQYGSLKIGGENDNCRYELLETDPRTEAVPENALWQGRRPRSKNQLFVLVRHDGF</sequence>
<keyword evidence="1" id="KW-0472">Membrane</keyword>
<feature type="transmembrane region" description="Helical" evidence="1">
    <location>
        <begin position="261"/>
        <end position="281"/>
    </location>
</feature>
<protein>
    <submittedName>
        <fullName evidence="2">Glycosyltransferase family 39 protein</fullName>
    </submittedName>
</protein>
<keyword evidence="1" id="KW-1133">Transmembrane helix</keyword>
<dbReference type="Proteomes" id="UP001298424">
    <property type="component" value="Unassembled WGS sequence"/>
</dbReference>
<feature type="transmembrane region" description="Helical" evidence="1">
    <location>
        <begin position="124"/>
        <end position="156"/>
    </location>
</feature>
<feature type="transmembrane region" description="Helical" evidence="1">
    <location>
        <begin position="420"/>
        <end position="442"/>
    </location>
</feature>
<keyword evidence="3" id="KW-1185">Reference proteome</keyword>
<proteinExistence type="predicted"/>
<feature type="transmembrane region" description="Helical" evidence="1">
    <location>
        <begin position="168"/>
        <end position="196"/>
    </location>
</feature>
<dbReference type="EMBL" id="JAKOOW010000024">
    <property type="protein sequence ID" value="MCG6504128.1"/>
    <property type="molecule type" value="Genomic_DNA"/>
</dbReference>
<feature type="transmembrane region" description="Helical" evidence="1">
    <location>
        <begin position="318"/>
        <end position="337"/>
    </location>
</feature>
<feature type="transmembrane region" description="Helical" evidence="1">
    <location>
        <begin position="94"/>
        <end position="112"/>
    </location>
</feature>
<name>A0ABS9NMX5_9NEIS</name>
<keyword evidence="1" id="KW-0812">Transmembrane</keyword>
<gene>
    <name evidence="2" type="ORF">MB824_06435</name>
</gene>
<organism evidence="2 3">
    <name type="scientific">Kingella pumchi</name>
    <dbReference type="NCBI Taxonomy" id="2779506"/>
    <lineage>
        <taxon>Bacteria</taxon>
        <taxon>Pseudomonadati</taxon>
        <taxon>Pseudomonadota</taxon>
        <taxon>Betaproteobacteria</taxon>
        <taxon>Neisseriales</taxon>
        <taxon>Neisseriaceae</taxon>
        <taxon>Kingella</taxon>
    </lineage>
</organism>
<dbReference type="RefSeq" id="WP_238747061.1">
    <property type="nucleotide sequence ID" value="NZ_JAKOOW010000024.1"/>
</dbReference>